<dbReference type="InterPro" id="IPR015056">
    <property type="entry name" value="NRBF2_C"/>
</dbReference>
<reference evidence="5" key="2">
    <citation type="submission" date="2025-09" db="UniProtKB">
        <authorList>
            <consortium name="Ensembl"/>
        </authorList>
    </citation>
    <scope>IDENTIFICATION</scope>
</reference>
<dbReference type="Pfam" id="PF17169">
    <property type="entry name" value="NRBF2_MIT"/>
    <property type="match status" value="1"/>
</dbReference>
<proteinExistence type="predicted"/>
<dbReference type="GO" id="GO:0006914">
    <property type="term" value="P:autophagy"/>
    <property type="evidence" value="ECO:0007669"/>
    <property type="project" value="InterPro"/>
</dbReference>
<dbReference type="InterPro" id="IPR039679">
    <property type="entry name" value="NRBF2"/>
</dbReference>
<protein>
    <submittedName>
        <fullName evidence="5">Nuclear receptor binding factor 2</fullName>
    </submittedName>
</protein>
<feature type="domain" description="Nuclear receptor-binding factor 2 MIT" evidence="4">
    <location>
        <begin position="175"/>
        <end position="253"/>
    </location>
</feature>
<dbReference type="PANTHER" id="PTHR14964:SF2">
    <property type="entry name" value="NUCLEAR RECEPTOR-BINDING FACTOR 2"/>
    <property type="match status" value="1"/>
</dbReference>
<evidence type="ECO:0000313" key="6">
    <source>
        <dbReference type="Proteomes" id="UP000694410"/>
    </source>
</evidence>
<keyword evidence="1" id="KW-0175">Coiled coil</keyword>
<dbReference type="AlphaFoldDB" id="A0A8C0VBJ0"/>
<feature type="compositionally biased region" description="Basic and acidic residues" evidence="2">
    <location>
        <begin position="249"/>
        <end position="262"/>
    </location>
</feature>
<feature type="domain" description="Nuclear receptor-binding factor 2 C-terminal" evidence="3">
    <location>
        <begin position="257"/>
        <end position="454"/>
    </location>
</feature>
<dbReference type="SUPFAM" id="SSF140361">
    <property type="entry name" value="MIT domain-like"/>
    <property type="match status" value="1"/>
</dbReference>
<dbReference type="InterPro" id="IPR033393">
    <property type="entry name" value="NRBF2_MIT"/>
</dbReference>
<evidence type="ECO:0000313" key="5">
    <source>
        <dbReference type="Ensembl" id="ENSCCEP00000021719.1"/>
    </source>
</evidence>
<feature type="region of interest" description="Disordered" evidence="2">
    <location>
        <begin position="1"/>
        <end position="106"/>
    </location>
</feature>
<name>A0A8C0VBJ0_CYACU</name>
<dbReference type="Gene3D" id="1.20.58.80">
    <property type="entry name" value="Phosphotransferase system, lactose/cellobiose-type IIA subunit"/>
    <property type="match status" value="1"/>
</dbReference>
<dbReference type="PANTHER" id="PTHR14964">
    <property type="entry name" value="NUCLEAR RECEPTOR BINDING FACTOR 2"/>
    <property type="match status" value="1"/>
</dbReference>
<keyword evidence="6" id="KW-1185">Reference proteome</keyword>
<feature type="region of interest" description="Disordered" evidence="2">
    <location>
        <begin position="249"/>
        <end position="279"/>
    </location>
</feature>
<dbReference type="Proteomes" id="UP000694410">
    <property type="component" value="Unplaced"/>
</dbReference>
<feature type="region of interest" description="Disordered" evidence="2">
    <location>
        <begin position="126"/>
        <end position="167"/>
    </location>
</feature>
<gene>
    <name evidence="5" type="primary">NRBF2</name>
</gene>
<dbReference type="Pfam" id="PF08961">
    <property type="entry name" value="NRBF2"/>
    <property type="match status" value="1"/>
</dbReference>
<reference evidence="5" key="1">
    <citation type="submission" date="2025-08" db="UniProtKB">
        <authorList>
            <consortium name="Ensembl"/>
        </authorList>
    </citation>
    <scope>IDENTIFICATION</scope>
</reference>
<evidence type="ECO:0000256" key="1">
    <source>
        <dbReference type="SAM" id="Coils"/>
    </source>
</evidence>
<feature type="coiled-coil region" evidence="1">
    <location>
        <begin position="338"/>
        <end position="379"/>
    </location>
</feature>
<dbReference type="Ensembl" id="ENSCCET00000033023.1">
    <property type="protein sequence ID" value="ENSCCEP00000021719.1"/>
    <property type="gene ID" value="ENSCCEG00000019678.1"/>
</dbReference>
<organism evidence="5 6">
    <name type="scientific">Cyanistes caeruleus</name>
    <name type="common">Eurasian blue tit</name>
    <name type="synonym">Parus caeruleus</name>
    <dbReference type="NCBI Taxonomy" id="156563"/>
    <lineage>
        <taxon>Eukaryota</taxon>
        <taxon>Metazoa</taxon>
        <taxon>Chordata</taxon>
        <taxon>Craniata</taxon>
        <taxon>Vertebrata</taxon>
        <taxon>Euteleostomi</taxon>
        <taxon>Archelosauria</taxon>
        <taxon>Archosauria</taxon>
        <taxon>Dinosauria</taxon>
        <taxon>Saurischia</taxon>
        <taxon>Theropoda</taxon>
        <taxon>Coelurosauria</taxon>
        <taxon>Aves</taxon>
        <taxon>Neognathae</taxon>
        <taxon>Neoaves</taxon>
        <taxon>Telluraves</taxon>
        <taxon>Australaves</taxon>
        <taxon>Passeriformes</taxon>
        <taxon>Paridae</taxon>
        <taxon>Cyanistes</taxon>
    </lineage>
</organism>
<evidence type="ECO:0000259" key="3">
    <source>
        <dbReference type="Pfam" id="PF08961"/>
    </source>
</evidence>
<sequence>MGMANKPLSIPDVPTNAPSCPQGGKLARCPLPRRRGPVVSRGSARLSRAGRKWPPCLQPVLGPGRAGPGRGHRRAPLAHVPTAPAAHGSDGGAPQPGNRTERRDLNRRRSSCRCSFFLNTCSGVRPWPDGSGAQRPSRAGGGFGERRGCARPGPAGDNTAPYPGARREGNYPGVLVVAHQQSRKADRLLAAGKYEEAISCHKKAAGYLTDAMKLTQSEQAQLSLELQRDSHMKQLLLIQERWKRAKREEKLKAQQSADKEVATHLQTSYKPSAEDSDDQNVLVPVAQKYSSSTEKRSQDIQGVFDRDPDTLLFLLQKKKEPVEACIGSKAPKDDKTIIEEQATKIADLKQLIESLVSENERLRRENKQLKAERARLQKSPVDRELDVDTDFVEKSELWGLQQNSESASSAATWQKFATTVGKAKDIPIPSLPPLDIPSPELPMLELSDDILKGLMNS</sequence>
<accession>A0A8C0VBJ0</accession>
<evidence type="ECO:0000256" key="2">
    <source>
        <dbReference type="SAM" id="MobiDB-lite"/>
    </source>
</evidence>
<evidence type="ECO:0000259" key="4">
    <source>
        <dbReference type="Pfam" id="PF17169"/>
    </source>
</evidence>